<name>A0ACA9R353_9GLOM</name>
<dbReference type="Proteomes" id="UP000789366">
    <property type="component" value="Unassembled WGS sequence"/>
</dbReference>
<sequence>MEKPVIYIDPQRARNLDREITLQKIYYRPEGYYRTAKKMQDTSRRDEYNFSLAKIRNWLNKQAIFQVHKLPSRYIPRFLFNTIQIPNEYHQADILYMPYDKIRKITY</sequence>
<organism evidence="1 2">
    <name type="scientific">Cetraspora pellucida</name>
    <dbReference type="NCBI Taxonomy" id="1433469"/>
    <lineage>
        <taxon>Eukaryota</taxon>
        <taxon>Fungi</taxon>
        <taxon>Fungi incertae sedis</taxon>
        <taxon>Mucoromycota</taxon>
        <taxon>Glomeromycotina</taxon>
        <taxon>Glomeromycetes</taxon>
        <taxon>Diversisporales</taxon>
        <taxon>Gigasporaceae</taxon>
        <taxon>Cetraspora</taxon>
    </lineage>
</organism>
<comment type="caution">
    <text evidence="1">The sequence shown here is derived from an EMBL/GenBank/DDBJ whole genome shotgun (WGS) entry which is preliminary data.</text>
</comment>
<dbReference type="EMBL" id="CAJVPW010056377">
    <property type="protein sequence ID" value="CAG8774876.1"/>
    <property type="molecule type" value="Genomic_DNA"/>
</dbReference>
<evidence type="ECO:0000313" key="2">
    <source>
        <dbReference type="Proteomes" id="UP000789366"/>
    </source>
</evidence>
<accession>A0ACA9R353</accession>
<evidence type="ECO:0000313" key="1">
    <source>
        <dbReference type="EMBL" id="CAG8774876.1"/>
    </source>
</evidence>
<keyword evidence="2" id="KW-1185">Reference proteome</keyword>
<protein>
    <submittedName>
        <fullName evidence="1">10093_t:CDS:1</fullName>
    </submittedName>
</protein>
<feature type="non-terminal residue" evidence="1">
    <location>
        <position position="107"/>
    </location>
</feature>
<reference evidence="1" key="1">
    <citation type="submission" date="2021-06" db="EMBL/GenBank/DDBJ databases">
        <authorList>
            <person name="Kallberg Y."/>
            <person name="Tangrot J."/>
            <person name="Rosling A."/>
        </authorList>
    </citation>
    <scope>NUCLEOTIDE SEQUENCE</scope>
    <source>
        <strain evidence="1">28 12/20/2015</strain>
    </source>
</reference>
<proteinExistence type="predicted"/>
<gene>
    <name evidence="1" type="ORF">SPELUC_LOCUS16011</name>
</gene>